<evidence type="ECO:0000256" key="2">
    <source>
        <dbReference type="SAM" id="MobiDB-lite"/>
    </source>
</evidence>
<protein>
    <submittedName>
        <fullName evidence="3">Uncharacterized protein</fullName>
    </submittedName>
</protein>
<feature type="coiled-coil region" evidence="1">
    <location>
        <begin position="266"/>
        <end position="316"/>
    </location>
</feature>
<accession>A0A174G8X8</accession>
<feature type="region of interest" description="Disordered" evidence="2">
    <location>
        <begin position="357"/>
        <end position="381"/>
    </location>
</feature>
<feature type="compositionally biased region" description="Gly residues" evidence="2">
    <location>
        <begin position="357"/>
        <end position="376"/>
    </location>
</feature>
<dbReference type="AlphaFoldDB" id="A0A174G8X8"/>
<reference evidence="3 4" key="1">
    <citation type="submission" date="2015-09" db="EMBL/GenBank/DDBJ databases">
        <authorList>
            <consortium name="Pathogen Informatics"/>
        </authorList>
    </citation>
    <scope>NUCLEOTIDE SEQUENCE [LARGE SCALE GENOMIC DNA]</scope>
    <source>
        <strain evidence="3 4">2789STDY5608850</strain>
    </source>
</reference>
<proteinExistence type="predicted"/>
<evidence type="ECO:0000256" key="1">
    <source>
        <dbReference type="SAM" id="Coils"/>
    </source>
</evidence>
<feature type="region of interest" description="Disordered" evidence="2">
    <location>
        <begin position="166"/>
        <end position="194"/>
    </location>
</feature>
<gene>
    <name evidence="3" type="ORF">ERS852407_03226</name>
</gene>
<sequence length="391" mass="41869">MGAASRITWRPGTGKTGIPEKENGLPYPMGSQGTAEVRGGKSLTYGGNAAKEAVGAGTSDTVAFGAEDRGPVSEEAVLDYLRVLEKDYPGVTILIRDREEVRDLKQLAALLGKGRFLVVTTDFLKRMGRDAGEYERCKTVLKETVRGLALGVSANASEGACLDTDSKKTWAAPSSGKQKSGQKEGISDFIGFPGSQKKQKLESEINVKKASVSSYATSGHYGSLARAGTKGQVQKVLGDVHRSIGNLRLAACFGDEEERTKADRAIRSLQKLLARGSRKIRRLERESSLKLQKKHAEKARKEKKVLQIRLEMKKRRAARYGADYSLVREGLADTCYILGTGKHRSWEEERAAQELPGVGGIGSGIGSMGGDGGGEGSIDASDVVISDGGSF</sequence>
<name>A0A174G8X8_9FIRM</name>
<organism evidence="3 4">
    <name type="scientific">Hungatella hathewayi</name>
    <dbReference type="NCBI Taxonomy" id="154046"/>
    <lineage>
        <taxon>Bacteria</taxon>
        <taxon>Bacillati</taxon>
        <taxon>Bacillota</taxon>
        <taxon>Clostridia</taxon>
        <taxon>Lachnospirales</taxon>
        <taxon>Lachnospiraceae</taxon>
        <taxon>Hungatella</taxon>
    </lineage>
</organism>
<feature type="region of interest" description="Disordered" evidence="2">
    <location>
        <begin position="1"/>
        <end position="30"/>
    </location>
</feature>
<evidence type="ECO:0000313" key="3">
    <source>
        <dbReference type="EMBL" id="CUO56965.1"/>
    </source>
</evidence>
<keyword evidence="1" id="KW-0175">Coiled coil</keyword>
<dbReference type="Proteomes" id="UP000095651">
    <property type="component" value="Unassembled WGS sequence"/>
</dbReference>
<dbReference type="EMBL" id="CYZE01000008">
    <property type="protein sequence ID" value="CUO56965.1"/>
    <property type="molecule type" value="Genomic_DNA"/>
</dbReference>
<evidence type="ECO:0000313" key="4">
    <source>
        <dbReference type="Proteomes" id="UP000095651"/>
    </source>
</evidence>